<feature type="region of interest" description="Disordered" evidence="1">
    <location>
        <begin position="1"/>
        <end position="33"/>
    </location>
</feature>
<name>A0ABR3DBH1_NEUIN</name>
<sequence>MAAGGNFSRVEDPKWAKPRLIQPITGPGADNGGDQVECRAAETQASGVCQPVPCRSRYTKKTGSSKSKLPTVLSPAVAQRSKLETSICTKVGYRGSEWPSSRATYIVTQDTLTPLDAHGVWKELECRLAKT</sequence>
<evidence type="ECO:0000256" key="1">
    <source>
        <dbReference type="SAM" id="MobiDB-lite"/>
    </source>
</evidence>
<proteinExistence type="predicted"/>
<comment type="caution">
    <text evidence="2">The sequence shown here is derived from an EMBL/GenBank/DDBJ whole genome shotgun (WGS) entry which is preliminary data.</text>
</comment>
<keyword evidence="3" id="KW-1185">Reference proteome</keyword>
<evidence type="ECO:0000313" key="3">
    <source>
        <dbReference type="Proteomes" id="UP001451303"/>
    </source>
</evidence>
<accession>A0ABR3DBH1</accession>
<dbReference type="Proteomes" id="UP001451303">
    <property type="component" value="Unassembled WGS sequence"/>
</dbReference>
<reference evidence="2 3" key="1">
    <citation type="submission" date="2023-09" db="EMBL/GenBank/DDBJ databases">
        <title>Multi-omics analysis of a traditional fermented food reveals byproduct-associated fungal strains for waste-to-food upcycling.</title>
        <authorList>
            <consortium name="Lawrence Berkeley National Laboratory"/>
            <person name="Rekdal V.M."/>
            <person name="Villalobos-Escobedo J.M."/>
            <person name="Rodriguez-Valeron N."/>
            <person name="Garcia M.O."/>
            <person name="Vasquez D.P."/>
            <person name="Damayanti I."/>
            <person name="Sorensen P.M."/>
            <person name="Baidoo E.E."/>
            <person name="De Carvalho A.C."/>
            <person name="Riley R."/>
            <person name="Lipzen A."/>
            <person name="He G."/>
            <person name="Yan M."/>
            <person name="Haridas S."/>
            <person name="Daum C."/>
            <person name="Yoshinaga Y."/>
            <person name="Ng V."/>
            <person name="Grigoriev I.V."/>
            <person name="Munk R."/>
            <person name="Nuraida L."/>
            <person name="Wijaya C.H."/>
            <person name="Morales P.-C."/>
            <person name="Keasling J.D."/>
        </authorList>
    </citation>
    <scope>NUCLEOTIDE SEQUENCE [LARGE SCALE GENOMIC DNA]</scope>
    <source>
        <strain evidence="2 3">FGSC 2613</strain>
    </source>
</reference>
<dbReference type="EMBL" id="JAVLET010000005">
    <property type="protein sequence ID" value="KAL0470012.1"/>
    <property type="molecule type" value="Genomic_DNA"/>
</dbReference>
<gene>
    <name evidence="2" type="ORF">QR685DRAFT_598333</name>
</gene>
<protein>
    <submittedName>
        <fullName evidence="2">Uncharacterized protein</fullName>
    </submittedName>
</protein>
<evidence type="ECO:0000313" key="2">
    <source>
        <dbReference type="EMBL" id="KAL0470012.1"/>
    </source>
</evidence>
<organism evidence="2 3">
    <name type="scientific">Neurospora intermedia</name>
    <dbReference type="NCBI Taxonomy" id="5142"/>
    <lineage>
        <taxon>Eukaryota</taxon>
        <taxon>Fungi</taxon>
        <taxon>Dikarya</taxon>
        <taxon>Ascomycota</taxon>
        <taxon>Pezizomycotina</taxon>
        <taxon>Sordariomycetes</taxon>
        <taxon>Sordariomycetidae</taxon>
        <taxon>Sordariales</taxon>
        <taxon>Sordariaceae</taxon>
        <taxon>Neurospora</taxon>
    </lineage>
</organism>